<dbReference type="GO" id="GO:0009507">
    <property type="term" value="C:chloroplast"/>
    <property type="evidence" value="ECO:0007669"/>
    <property type="project" value="UniProtKB-SubCell"/>
</dbReference>
<evidence type="ECO:0000256" key="7">
    <source>
        <dbReference type="ARBA" id="ARBA00023043"/>
    </source>
</evidence>
<keyword evidence="12" id="KW-1185">Reference proteome</keyword>
<dbReference type="Proteomes" id="UP001605036">
    <property type="component" value="Unassembled WGS sequence"/>
</dbReference>
<feature type="chain" id="PRO_5044847120" description="Protein LHCP TRANSLOCATION DEFECT" evidence="10">
    <location>
        <begin position="19"/>
        <end position="184"/>
    </location>
</feature>
<evidence type="ECO:0000256" key="8">
    <source>
        <dbReference type="ARBA" id="ARBA00056210"/>
    </source>
</evidence>
<comment type="caution">
    <text evidence="11">The sequence shown here is derived from an EMBL/GenBank/DDBJ whole genome shotgun (WGS) entry which is preliminary data.</text>
</comment>
<dbReference type="SUPFAM" id="SSF48403">
    <property type="entry name" value="Ankyrin repeat"/>
    <property type="match status" value="1"/>
</dbReference>
<keyword evidence="3" id="KW-0150">Chloroplast</keyword>
<keyword evidence="4" id="KW-0934">Plastid</keyword>
<evidence type="ECO:0000256" key="6">
    <source>
        <dbReference type="ARBA" id="ARBA00022946"/>
    </source>
</evidence>
<evidence type="ECO:0000256" key="2">
    <source>
        <dbReference type="ARBA" id="ARBA00022448"/>
    </source>
</evidence>
<reference evidence="11 12" key="1">
    <citation type="submission" date="2024-09" db="EMBL/GenBank/DDBJ databases">
        <title>Chromosome-scale assembly of Riccia fluitans.</title>
        <authorList>
            <person name="Paukszto L."/>
            <person name="Sawicki J."/>
            <person name="Karawczyk K."/>
            <person name="Piernik-Szablinska J."/>
            <person name="Szczecinska M."/>
            <person name="Mazdziarz M."/>
        </authorList>
    </citation>
    <scope>NUCLEOTIDE SEQUENCE [LARGE SCALE GENOMIC DNA]</scope>
    <source>
        <strain evidence="11">Rf_01</strain>
        <tissue evidence="11">Aerial parts of the thallus</tissue>
    </source>
</reference>
<gene>
    <name evidence="11" type="ORF">R1flu_005482</name>
</gene>
<dbReference type="Gene3D" id="1.25.40.20">
    <property type="entry name" value="Ankyrin repeat-containing domain"/>
    <property type="match status" value="1"/>
</dbReference>
<evidence type="ECO:0000256" key="10">
    <source>
        <dbReference type="SAM" id="SignalP"/>
    </source>
</evidence>
<organism evidence="11 12">
    <name type="scientific">Riccia fluitans</name>
    <dbReference type="NCBI Taxonomy" id="41844"/>
    <lineage>
        <taxon>Eukaryota</taxon>
        <taxon>Viridiplantae</taxon>
        <taxon>Streptophyta</taxon>
        <taxon>Embryophyta</taxon>
        <taxon>Marchantiophyta</taxon>
        <taxon>Marchantiopsida</taxon>
        <taxon>Marchantiidae</taxon>
        <taxon>Marchantiales</taxon>
        <taxon>Ricciaceae</taxon>
        <taxon>Riccia</taxon>
    </lineage>
</organism>
<evidence type="ECO:0000313" key="12">
    <source>
        <dbReference type="Proteomes" id="UP001605036"/>
    </source>
</evidence>
<dbReference type="GO" id="GO:0015031">
    <property type="term" value="P:protein transport"/>
    <property type="evidence" value="ECO:0007669"/>
    <property type="project" value="UniProtKB-KW"/>
</dbReference>
<dbReference type="PANTHER" id="PTHR47317:SF1">
    <property type="entry name" value="PROTEIN LHCP TRANSLOCATION DEFECT"/>
    <property type="match status" value="1"/>
</dbReference>
<evidence type="ECO:0000313" key="11">
    <source>
        <dbReference type="EMBL" id="KAL2634003.1"/>
    </source>
</evidence>
<evidence type="ECO:0000256" key="9">
    <source>
        <dbReference type="ARBA" id="ARBA00067995"/>
    </source>
</evidence>
<dbReference type="InterPro" id="IPR044242">
    <property type="entry name" value="LTD-like"/>
</dbReference>
<feature type="signal peptide" evidence="10">
    <location>
        <begin position="1"/>
        <end position="18"/>
    </location>
</feature>
<dbReference type="PANTHER" id="PTHR47317">
    <property type="entry name" value="PROTEIN LHCP TRANSLOCATION DEFECT"/>
    <property type="match status" value="1"/>
</dbReference>
<sequence length="184" mass="19378">MAISIAASVCTVAAGVGAAGTTAEVSSRVGVNRCGCSRSSFVAPKVGLKSSSSRRSLGPQNGSRVNAWFKFGQNGLDSEGAGIYGSQGRDDFDRDDVEQYFNYMGMLAAEGTYDKMEALLSTGTHPVDILLLLAASEGDVPKIEELLRAGADPRVTDDQGRTALDRAPDEDIKNLILTKSTVKV</sequence>
<keyword evidence="2" id="KW-0813">Transport</keyword>
<protein>
    <recommendedName>
        <fullName evidence="9">Protein LHCP TRANSLOCATION DEFECT</fullName>
    </recommendedName>
</protein>
<dbReference type="AlphaFoldDB" id="A0ABD1YTI8"/>
<dbReference type="InterPro" id="IPR036770">
    <property type="entry name" value="Ankyrin_rpt-contain_sf"/>
</dbReference>
<dbReference type="EMBL" id="JBHFFA010000003">
    <property type="protein sequence ID" value="KAL2634003.1"/>
    <property type="molecule type" value="Genomic_DNA"/>
</dbReference>
<evidence type="ECO:0000256" key="5">
    <source>
        <dbReference type="ARBA" id="ARBA00022927"/>
    </source>
</evidence>
<keyword evidence="7" id="KW-0040">ANK repeat</keyword>
<dbReference type="FunFam" id="1.25.40.20:FF:000251">
    <property type="entry name" value="Protein LHCP TRANSLOCATION DEFECT"/>
    <property type="match status" value="1"/>
</dbReference>
<evidence type="ECO:0000256" key="4">
    <source>
        <dbReference type="ARBA" id="ARBA00022640"/>
    </source>
</evidence>
<keyword evidence="5" id="KW-0653">Protein transport</keyword>
<comment type="function">
    <text evidence="8">Involved in the import of light-harvesting complex proteins (LHCP) and subsequent routing of these proteins to the chloroplast signal recognition particle (SRP) pathway.</text>
</comment>
<keyword evidence="6" id="KW-0809">Transit peptide</keyword>
<comment type="subcellular location">
    <subcellularLocation>
        <location evidence="1">Plastid</location>
        <location evidence="1">Chloroplast</location>
    </subcellularLocation>
</comment>
<evidence type="ECO:0000256" key="1">
    <source>
        <dbReference type="ARBA" id="ARBA00004229"/>
    </source>
</evidence>
<name>A0ABD1YTI8_9MARC</name>
<accession>A0ABD1YTI8</accession>
<evidence type="ECO:0000256" key="3">
    <source>
        <dbReference type="ARBA" id="ARBA00022528"/>
    </source>
</evidence>
<proteinExistence type="predicted"/>
<keyword evidence="10" id="KW-0732">Signal</keyword>